<proteinExistence type="predicted"/>
<dbReference type="Proteomes" id="UP000663834">
    <property type="component" value="Unassembled WGS sequence"/>
</dbReference>
<sequence length="252" mass="28878">MTQVPSVADSIEQPIGDIVPNWTPSLHPLSQTHPLQGQYCRLELLNSQTNDTIIQQLFDAFKPTEQTHFTYVAYGPFTKTDEFKEFIKSKELSSSGTVLYCILVNDIAVGFISFLRINQQNGSIEIGNVSFSEKLLRTRAATEANFLMLQYAFDILGYRRLEWKCNALNAKSCRAALRLGYQYECTWIKSEVCKGRSRDNAWFSMIDDEWAVIKPEFQRWLNSNNFDSNGQQLTKLNSAQINPRSHKKADKI</sequence>
<dbReference type="SUPFAM" id="SSF55729">
    <property type="entry name" value="Acyl-CoA N-acyltransferases (Nat)"/>
    <property type="match status" value="1"/>
</dbReference>
<organism evidence="3 7">
    <name type="scientific">Rotaria magnacalcarata</name>
    <dbReference type="NCBI Taxonomy" id="392030"/>
    <lineage>
        <taxon>Eukaryota</taxon>
        <taxon>Metazoa</taxon>
        <taxon>Spiralia</taxon>
        <taxon>Gnathifera</taxon>
        <taxon>Rotifera</taxon>
        <taxon>Eurotatoria</taxon>
        <taxon>Bdelloidea</taxon>
        <taxon>Philodinida</taxon>
        <taxon>Philodinidae</taxon>
        <taxon>Rotaria</taxon>
    </lineage>
</organism>
<dbReference type="Proteomes" id="UP000676336">
    <property type="component" value="Unassembled WGS sequence"/>
</dbReference>
<dbReference type="GO" id="GO:1990189">
    <property type="term" value="F:protein N-terminal-serine acetyltransferase activity"/>
    <property type="evidence" value="ECO:0007669"/>
    <property type="project" value="TreeGrafter"/>
</dbReference>
<dbReference type="Gene3D" id="3.40.630.30">
    <property type="match status" value="1"/>
</dbReference>
<evidence type="ECO:0000313" key="5">
    <source>
        <dbReference type="EMBL" id="CAF4072469.1"/>
    </source>
</evidence>
<dbReference type="Proteomes" id="UP000663855">
    <property type="component" value="Unassembled WGS sequence"/>
</dbReference>
<dbReference type="EMBL" id="CAJNOV010003050">
    <property type="protein sequence ID" value="CAF1126762.1"/>
    <property type="molecule type" value="Genomic_DNA"/>
</dbReference>
<dbReference type="PANTHER" id="PTHR43441">
    <property type="entry name" value="RIBOSOMAL-PROTEIN-SERINE ACETYLTRANSFERASE"/>
    <property type="match status" value="1"/>
</dbReference>
<feature type="domain" description="N-acetyltransferase" evidence="1">
    <location>
        <begin position="71"/>
        <end position="182"/>
    </location>
</feature>
<dbReference type="Proteomes" id="UP000663824">
    <property type="component" value="Unassembled WGS sequence"/>
</dbReference>
<protein>
    <recommendedName>
        <fullName evidence="1">N-acetyltransferase domain-containing protein</fullName>
    </recommendedName>
</protein>
<comment type="caution">
    <text evidence="3">The sequence shown here is derived from an EMBL/GenBank/DDBJ whole genome shotgun (WGS) entry which is preliminary data.</text>
</comment>
<dbReference type="Proteomes" id="UP000681967">
    <property type="component" value="Unassembled WGS sequence"/>
</dbReference>
<dbReference type="InterPro" id="IPR016181">
    <property type="entry name" value="Acyl_CoA_acyltransferase"/>
</dbReference>
<name>A0A815PWA9_9BILA</name>
<dbReference type="PANTHER" id="PTHR43441:SF2">
    <property type="entry name" value="FAMILY ACETYLTRANSFERASE, PUTATIVE (AFU_ORTHOLOGUE AFUA_7G00850)-RELATED"/>
    <property type="match status" value="1"/>
</dbReference>
<dbReference type="EMBL" id="CAJOBH010008870">
    <property type="protein sequence ID" value="CAF4125506.1"/>
    <property type="molecule type" value="Genomic_DNA"/>
</dbReference>
<dbReference type="Pfam" id="PF13302">
    <property type="entry name" value="Acetyltransf_3"/>
    <property type="match status" value="1"/>
</dbReference>
<evidence type="ECO:0000313" key="2">
    <source>
        <dbReference type="EMBL" id="CAF1126762.1"/>
    </source>
</evidence>
<evidence type="ECO:0000313" key="7">
    <source>
        <dbReference type="Proteomes" id="UP000663834"/>
    </source>
</evidence>
<evidence type="ECO:0000313" key="6">
    <source>
        <dbReference type="EMBL" id="CAF4125506.1"/>
    </source>
</evidence>
<dbReference type="EMBL" id="CAJOBI010006905">
    <property type="protein sequence ID" value="CAF4072469.1"/>
    <property type="molecule type" value="Genomic_DNA"/>
</dbReference>
<dbReference type="OrthoDB" id="41238at2759"/>
<evidence type="ECO:0000313" key="3">
    <source>
        <dbReference type="EMBL" id="CAF1455106.1"/>
    </source>
</evidence>
<dbReference type="AlphaFoldDB" id="A0A815PWA9"/>
<evidence type="ECO:0000259" key="1">
    <source>
        <dbReference type="Pfam" id="PF13302"/>
    </source>
</evidence>
<dbReference type="InterPro" id="IPR051908">
    <property type="entry name" value="Ribosomal_N-acetyltransferase"/>
</dbReference>
<gene>
    <name evidence="6" type="ORF">BYL167_LOCUS20284</name>
    <name evidence="2" type="ORF">CJN711_LOCUS8350</name>
    <name evidence="3" type="ORF">KQP761_LOCUS12202</name>
    <name evidence="4" type="ORF">MBJ925_LOCUS17621</name>
    <name evidence="5" type="ORF">SMN809_LOCUS15826</name>
</gene>
<accession>A0A815PWA9</accession>
<reference evidence="3" key="1">
    <citation type="submission" date="2021-02" db="EMBL/GenBank/DDBJ databases">
        <authorList>
            <person name="Nowell W R."/>
        </authorList>
    </citation>
    <scope>NUCLEOTIDE SEQUENCE</scope>
</reference>
<evidence type="ECO:0000313" key="4">
    <source>
        <dbReference type="EMBL" id="CAF2076241.1"/>
    </source>
</evidence>
<dbReference type="FunFam" id="3.40.630.30:FF:000047">
    <property type="entry name" value="Acetyltransferase, GNAT family"/>
    <property type="match status" value="1"/>
</dbReference>
<dbReference type="EMBL" id="CAJNRE010008823">
    <property type="protein sequence ID" value="CAF2076241.1"/>
    <property type="molecule type" value="Genomic_DNA"/>
</dbReference>
<dbReference type="GO" id="GO:0008999">
    <property type="term" value="F:protein-N-terminal-alanine acetyltransferase activity"/>
    <property type="evidence" value="ECO:0007669"/>
    <property type="project" value="TreeGrafter"/>
</dbReference>
<dbReference type="InterPro" id="IPR000182">
    <property type="entry name" value="GNAT_dom"/>
</dbReference>
<dbReference type="EMBL" id="CAJNOW010005619">
    <property type="protein sequence ID" value="CAF1455106.1"/>
    <property type="molecule type" value="Genomic_DNA"/>
</dbReference>